<accession>A0A2S6GSQ5</accession>
<reference evidence="4 5" key="1">
    <citation type="submission" date="2018-02" db="EMBL/GenBank/DDBJ databases">
        <title>Subsurface microbial communities from deep shales in Ohio and West Virginia, USA.</title>
        <authorList>
            <person name="Wrighton K."/>
        </authorList>
    </citation>
    <scope>NUCLEOTIDE SEQUENCE [LARGE SCALE GENOMIC DNA]</scope>
    <source>
        <strain evidence="4 5">OWC-G53F</strain>
    </source>
</reference>
<sequence length="110" mass="12385">MSDNKRLTHSTNSTTVADLLERLLDKGIVISGDIRIRLVEVELLTLEIRLLICSVDKAVEMGLDWWSGNPAFDSRARIASSLPATELEERLQRLEARLEAMPTVIEETHT</sequence>
<evidence type="ECO:0000256" key="1">
    <source>
        <dbReference type="ARBA" id="ARBA00022987"/>
    </source>
</evidence>
<dbReference type="AlphaFoldDB" id="A0A2S6GSQ5"/>
<dbReference type="GO" id="GO:0005198">
    <property type="term" value="F:structural molecule activity"/>
    <property type="evidence" value="ECO:0007669"/>
    <property type="project" value="InterPro"/>
</dbReference>
<gene>
    <name evidence="4" type="ORF">B0F88_11286</name>
</gene>
<proteinExistence type="inferred from homology"/>
<dbReference type="OrthoDB" id="532318at2"/>
<comment type="similarity">
    <text evidence="3">Belongs to the gas vesicle GvpA family.</text>
</comment>
<evidence type="ECO:0000313" key="4">
    <source>
        <dbReference type="EMBL" id="PPK68254.1"/>
    </source>
</evidence>
<dbReference type="InterPro" id="IPR000638">
    <property type="entry name" value="Gas-vesicle_GvpA-like"/>
</dbReference>
<evidence type="ECO:0000256" key="3">
    <source>
        <dbReference type="ARBA" id="ARBA00035646"/>
    </source>
</evidence>
<dbReference type="EMBL" id="PTIY01000012">
    <property type="protein sequence ID" value="PPK68254.1"/>
    <property type="molecule type" value="Genomic_DNA"/>
</dbReference>
<dbReference type="PANTHER" id="PTHR35344">
    <property type="entry name" value="GAS VESICLE STRUCTURAL PROTEIN 2-RELATED"/>
    <property type="match status" value="1"/>
</dbReference>
<keyword evidence="1" id="KW-0304">Gas vesicle</keyword>
<keyword evidence="5" id="KW-1185">Reference proteome</keyword>
<dbReference type="Pfam" id="PF00741">
    <property type="entry name" value="Gas_vesicle"/>
    <property type="match status" value="1"/>
</dbReference>
<evidence type="ECO:0000256" key="2">
    <source>
        <dbReference type="ARBA" id="ARBA00035108"/>
    </source>
</evidence>
<dbReference type="PROSITE" id="PS00234">
    <property type="entry name" value="GAS_VESICLE_A_1"/>
    <property type="match status" value="1"/>
</dbReference>
<dbReference type="RefSeq" id="WP_104424679.1">
    <property type="nucleotide sequence ID" value="NZ_PTIY01000012.1"/>
</dbReference>
<dbReference type="PANTHER" id="PTHR35344:SF4">
    <property type="entry name" value="GAS VESICLE PROTEIN A1"/>
    <property type="match status" value="1"/>
</dbReference>
<comment type="caution">
    <text evidence="4">The sequence shown here is derived from an EMBL/GenBank/DDBJ whole genome shotgun (WGS) entry which is preliminary data.</text>
</comment>
<protein>
    <submittedName>
        <fullName evidence="4">Gas vesicle protein GvpA/GvpJ/GvpM family</fullName>
    </submittedName>
</protein>
<dbReference type="InterPro" id="IPR018493">
    <property type="entry name" value="GvpA-like_CS"/>
</dbReference>
<comment type="subcellular location">
    <subcellularLocation>
        <location evidence="2">Gas vesicle</location>
    </subcellularLocation>
</comment>
<dbReference type="Proteomes" id="UP000238071">
    <property type="component" value="Unassembled WGS sequence"/>
</dbReference>
<name>A0A2S6GSQ5_9GAMM</name>
<evidence type="ECO:0000313" key="5">
    <source>
        <dbReference type="Proteomes" id="UP000238071"/>
    </source>
</evidence>
<dbReference type="GO" id="GO:0012506">
    <property type="term" value="C:vesicle membrane"/>
    <property type="evidence" value="ECO:0007669"/>
    <property type="project" value="InterPro"/>
</dbReference>
<dbReference type="InterPro" id="IPR050530">
    <property type="entry name" value="GvpA"/>
</dbReference>
<organism evidence="4 5">
    <name type="scientific">Methylobacter tundripaludum</name>
    <dbReference type="NCBI Taxonomy" id="173365"/>
    <lineage>
        <taxon>Bacteria</taxon>
        <taxon>Pseudomonadati</taxon>
        <taxon>Pseudomonadota</taxon>
        <taxon>Gammaproteobacteria</taxon>
        <taxon>Methylococcales</taxon>
        <taxon>Methylococcaceae</taxon>
        <taxon>Methylobacter</taxon>
    </lineage>
</organism>
<dbReference type="GO" id="GO:0031411">
    <property type="term" value="C:gas vesicle"/>
    <property type="evidence" value="ECO:0007669"/>
    <property type="project" value="UniProtKB-SubCell"/>
</dbReference>